<dbReference type="InterPro" id="IPR002397">
    <property type="entry name" value="Cyt_P450_B"/>
</dbReference>
<keyword evidence="2" id="KW-0479">Metal-binding</keyword>
<dbReference type="Gene3D" id="1.10.630.10">
    <property type="entry name" value="Cytochrome P450"/>
    <property type="match status" value="1"/>
</dbReference>
<dbReference type="PANTHER" id="PTHR46696">
    <property type="entry name" value="P450, PUTATIVE (EUROFUNG)-RELATED"/>
    <property type="match status" value="1"/>
</dbReference>
<keyword evidence="2" id="KW-0560">Oxidoreductase</keyword>
<dbReference type="PRINTS" id="PR00359">
    <property type="entry name" value="BP450"/>
</dbReference>
<sequence>MQDAAAPTTAPVIDWFDPHEMFADPYPGYARLREVGPVVQVPTIGRHLMTSQAAVLAAEHDPETFSSHSSPNLMVEALGGRPMLRLDDPAHAEERGAVNPTLRPKAIKTVWSAKFEESVDRWLDRLAEVSDPDLNRDFAAPVASQNLIDLVGFDVVDGVTVDDMARWSTDYIAGIGNILDDQDIWARCTRSREEVDAVLDELIPRLAKEPNGSVTSHLMQAGLSEDQVRVNTRLTISGGMNEPQHMITAMVWALEQHPEQRAMVRDDPSLFGGAFEETVRWQSPIGMVPRQTTRDVEVLGVQIPEGAQVGVLLASANRDPEAFPDPDRFDITRHARGHVGFGNGAHMCAGRWAAKTAVGEIALPRLYQRFPDLALAADRPASWAGWVFRGITELPVTLRA</sequence>
<dbReference type="RefSeq" id="WP_094404292.1">
    <property type="nucleotide sequence ID" value="NZ_NMVO01000001.1"/>
</dbReference>
<comment type="similarity">
    <text evidence="1 2">Belongs to the cytochrome P450 family.</text>
</comment>
<evidence type="ECO:0000313" key="4">
    <source>
        <dbReference type="Proteomes" id="UP000215896"/>
    </source>
</evidence>
<keyword evidence="4" id="KW-1185">Reference proteome</keyword>
<dbReference type="GO" id="GO:0005506">
    <property type="term" value="F:iron ion binding"/>
    <property type="evidence" value="ECO:0007669"/>
    <property type="project" value="InterPro"/>
</dbReference>
<keyword evidence="2" id="KW-0408">Iron</keyword>
<dbReference type="Pfam" id="PF00067">
    <property type="entry name" value="p450"/>
    <property type="match status" value="1"/>
</dbReference>
<reference evidence="3 4" key="1">
    <citation type="submission" date="2017-07" db="EMBL/GenBank/DDBJ databases">
        <title>Draft whole genome sequences of clinical Proprionibacteriaceae strains.</title>
        <authorList>
            <person name="Bernier A.-M."/>
            <person name="Bernard K."/>
            <person name="Domingo M.-C."/>
        </authorList>
    </citation>
    <scope>NUCLEOTIDE SEQUENCE [LARGE SCALE GENOMIC DNA]</scope>
    <source>
        <strain evidence="3 4">NML 030167</strain>
    </source>
</reference>
<dbReference type="Proteomes" id="UP000215896">
    <property type="component" value="Unassembled WGS sequence"/>
</dbReference>
<evidence type="ECO:0000313" key="3">
    <source>
        <dbReference type="EMBL" id="OYO17430.1"/>
    </source>
</evidence>
<evidence type="ECO:0000256" key="2">
    <source>
        <dbReference type="RuleBase" id="RU000461"/>
    </source>
</evidence>
<evidence type="ECO:0000256" key="1">
    <source>
        <dbReference type="ARBA" id="ARBA00010617"/>
    </source>
</evidence>
<comment type="caution">
    <text evidence="3">The sequence shown here is derived from an EMBL/GenBank/DDBJ whole genome shotgun (WGS) entry which is preliminary data.</text>
</comment>
<dbReference type="InterPro" id="IPR017972">
    <property type="entry name" value="Cyt_P450_CS"/>
</dbReference>
<dbReference type="PROSITE" id="PS00086">
    <property type="entry name" value="CYTOCHROME_P450"/>
    <property type="match status" value="1"/>
</dbReference>
<dbReference type="OrthoDB" id="502624at2"/>
<dbReference type="GO" id="GO:0004497">
    <property type="term" value="F:monooxygenase activity"/>
    <property type="evidence" value="ECO:0007669"/>
    <property type="project" value="UniProtKB-KW"/>
</dbReference>
<dbReference type="GO" id="GO:0016705">
    <property type="term" value="F:oxidoreductase activity, acting on paired donors, with incorporation or reduction of molecular oxygen"/>
    <property type="evidence" value="ECO:0007669"/>
    <property type="project" value="InterPro"/>
</dbReference>
<keyword evidence="2" id="KW-0503">Monooxygenase</keyword>
<name>A0A255GNN6_9ACTN</name>
<dbReference type="InterPro" id="IPR036396">
    <property type="entry name" value="Cyt_P450_sf"/>
</dbReference>
<dbReference type="EMBL" id="NMVO01000001">
    <property type="protein sequence ID" value="OYO17430.1"/>
    <property type="molecule type" value="Genomic_DNA"/>
</dbReference>
<gene>
    <name evidence="3" type="ORF">CGZ94_00530</name>
</gene>
<dbReference type="PANTHER" id="PTHR46696:SF1">
    <property type="entry name" value="CYTOCHROME P450 YJIB-RELATED"/>
    <property type="match status" value="1"/>
</dbReference>
<keyword evidence="2" id="KW-0349">Heme</keyword>
<dbReference type="InterPro" id="IPR001128">
    <property type="entry name" value="Cyt_P450"/>
</dbReference>
<organism evidence="3 4">
    <name type="scientific">Enemella evansiae</name>
    <dbReference type="NCBI Taxonomy" id="2016499"/>
    <lineage>
        <taxon>Bacteria</taxon>
        <taxon>Bacillati</taxon>
        <taxon>Actinomycetota</taxon>
        <taxon>Actinomycetes</taxon>
        <taxon>Propionibacteriales</taxon>
        <taxon>Propionibacteriaceae</taxon>
        <taxon>Enemella</taxon>
    </lineage>
</organism>
<protein>
    <submittedName>
        <fullName evidence="3">Cytochrome P450</fullName>
    </submittedName>
</protein>
<accession>A0A255GNN6</accession>
<dbReference type="GO" id="GO:0020037">
    <property type="term" value="F:heme binding"/>
    <property type="evidence" value="ECO:0007669"/>
    <property type="project" value="InterPro"/>
</dbReference>
<dbReference type="AlphaFoldDB" id="A0A255GNN6"/>
<proteinExistence type="inferred from homology"/>
<dbReference type="SUPFAM" id="SSF48264">
    <property type="entry name" value="Cytochrome P450"/>
    <property type="match status" value="1"/>
</dbReference>